<dbReference type="GO" id="GO:0010041">
    <property type="term" value="P:response to iron(III) ion"/>
    <property type="evidence" value="ECO:0007669"/>
    <property type="project" value="TreeGrafter"/>
</dbReference>
<feature type="domain" description="Glycosyltransferase RgtA/B/C/D-like" evidence="10">
    <location>
        <begin position="63"/>
        <end position="223"/>
    </location>
</feature>
<feature type="compositionally biased region" description="Polar residues" evidence="8">
    <location>
        <begin position="515"/>
        <end position="524"/>
    </location>
</feature>
<dbReference type="AlphaFoldDB" id="A0A1G8GS34"/>
<feature type="transmembrane region" description="Helical" evidence="9">
    <location>
        <begin position="297"/>
        <end position="313"/>
    </location>
</feature>
<dbReference type="GO" id="GO:0016763">
    <property type="term" value="F:pentosyltransferase activity"/>
    <property type="evidence" value="ECO:0007669"/>
    <property type="project" value="TreeGrafter"/>
</dbReference>
<feature type="transmembrane region" description="Helical" evidence="9">
    <location>
        <begin position="86"/>
        <end position="104"/>
    </location>
</feature>
<dbReference type="OrthoDB" id="9775035at2"/>
<comment type="subcellular location">
    <subcellularLocation>
        <location evidence="1">Cell membrane</location>
        <topology evidence="1">Multi-pass membrane protein</topology>
    </subcellularLocation>
</comment>
<dbReference type="Pfam" id="PF13231">
    <property type="entry name" value="PMT_2"/>
    <property type="match status" value="1"/>
</dbReference>
<name>A0A1G8GS34_9PSED</name>
<evidence type="ECO:0000256" key="8">
    <source>
        <dbReference type="SAM" id="MobiDB-lite"/>
    </source>
</evidence>
<keyword evidence="3" id="KW-0328">Glycosyltransferase</keyword>
<evidence type="ECO:0000256" key="5">
    <source>
        <dbReference type="ARBA" id="ARBA00022692"/>
    </source>
</evidence>
<sequence>MNFLRTDRGALVFLLVASAVILLLGLGMREVWGPEIRWGVITLRMLQSGDYLDPYLAGTAYYDKPLLTYWLIAAPAKLFGLNNWTLRWSSVFAGWGSVWLIYLLGERLFRKGTGLVAGWLLATTFYFAFWSRVATADILTVFGLLGALYWYWRGPEDTRFGRYLVFCLILTLTSLCKGLIGFVLPALALLPHLIPQGRWKRHLNLRLLAALAVSALVYMIPFLLSHLYGAPSYGESGLALVFRENVVRFFRPFDHMGPIYTYLIYLPVYTLPWAPLWIAGLWLALRNWKTLDGNERWLLWALGLLFLFFTASGSRRSYYVLPLVPFAQLLAAWWLMRRREARQRAGLPAGKVWSRTVAVVAALLLLVLGVVYPWSNSGGGVMGLAEDLHTEAARVAPWSQWRVVMLGDIDRKLPLYLELHGQPQAEPFLYVPESADYPRNGDSAALFAWLQRYTGHAWDPQRSVLIVNVRGKGEIPLAYLSADHRQIEERQNNGQRFAKKRQGEHSLAYLPQAGATPSATQTERQPAEKVAQ</sequence>
<organism evidence="11 12">
    <name type="scientific">Pseudomonas panipatensis</name>
    <dbReference type="NCBI Taxonomy" id="428992"/>
    <lineage>
        <taxon>Bacteria</taxon>
        <taxon>Pseudomonadati</taxon>
        <taxon>Pseudomonadota</taxon>
        <taxon>Gammaproteobacteria</taxon>
        <taxon>Pseudomonadales</taxon>
        <taxon>Pseudomonadaceae</taxon>
        <taxon>Pseudomonas</taxon>
    </lineage>
</organism>
<dbReference type="InterPro" id="IPR038731">
    <property type="entry name" value="RgtA/B/C-like"/>
</dbReference>
<protein>
    <submittedName>
        <fullName evidence="11">4-amino-4-deoxy-L-arabinose transferase</fullName>
    </submittedName>
</protein>
<dbReference type="EMBL" id="FNDS01000004">
    <property type="protein sequence ID" value="SDH97225.1"/>
    <property type="molecule type" value="Genomic_DNA"/>
</dbReference>
<evidence type="ECO:0000259" key="10">
    <source>
        <dbReference type="Pfam" id="PF13231"/>
    </source>
</evidence>
<feature type="region of interest" description="Disordered" evidence="8">
    <location>
        <begin position="492"/>
        <end position="532"/>
    </location>
</feature>
<evidence type="ECO:0000256" key="1">
    <source>
        <dbReference type="ARBA" id="ARBA00004651"/>
    </source>
</evidence>
<dbReference type="PANTHER" id="PTHR33908:SF3">
    <property type="entry name" value="UNDECAPRENYL PHOSPHATE-ALPHA-4-AMINO-4-DEOXY-L-ARABINOSE ARABINOSYL TRANSFERASE"/>
    <property type="match status" value="1"/>
</dbReference>
<evidence type="ECO:0000256" key="3">
    <source>
        <dbReference type="ARBA" id="ARBA00022676"/>
    </source>
</evidence>
<keyword evidence="7 9" id="KW-0472">Membrane</keyword>
<feature type="transmembrane region" description="Helical" evidence="9">
    <location>
        <begin position="319"/>
        <end position="336"/>
    </location>
</feature>
<accession>A0A1G8GS34</accession>
<dbReference type="PANTHER" id="PTHR33908">
    <property type="entry name" value="MANNOSYLTRANSFERASE YKCB-RELATED"/>
    <property type="match status" value="1"/>
</dbReference>
<proteinExistence type="predicted"/>
<gene>
    <name evidence="11" type="ORF">SAMN05216272_104447</name>
</gene>
<keyword evidence="5 9" id="KW-0812">Transmembrane</keyword>
<feature type="transmembrane region" description="Helical" evidence="9">
    <location>
        <begin position="163"/>
        <end position="191"/>
    </location>
</feature>
<evidence type="ECO:0000256" key="9">
    <source>
        <dbReference type="SAM" id="Phobius"/>
    </source>
</evidence>
<dbReference type="RefSeq" id="WP_090262850.1">
    <property type="nucleotide sequence ID" value="NZ_FNDS01000004.1"/>
</dbReference>
<keyword evidence="4 11" id="KW-0808">Transferase</keyword>
<feature type="transmembrane region" description="Helical" evidence="9">
    <location>
        <begin position="259"/>
        <end position="285"/>
    </location>
</feature>
<dbReference type="GO" id="GO:0005886">
    <property type="term" value="C:plasma membrane"/>
    <property type="evidence" value="ECO:0007669"/>
    <property type="project" value="UniProtKB-SubCell"/>
</dbReference>
<keyword evidence="6 9" id="KW-1133">Transmembrane helix</keyword>
<dbReference type="STRING" id="428992.SAMN05216272_104447"/>
<dbReference type="Proteomes" id="UP000199636">
    <property type="component" value="Unassembled WGS sequence"/>
</dbReference>
<evidence type="ECO:0000256" key="4">
    <source>
        <dbReference type="ARBA" id="ARBA00022679"/>
    </source>
</evidence>
<evidence type="ECO:0000313" key="11">
    <source>
        <dbReference type="EMBL" id="SDH97225.1"/>
    </source>
</evidence>
<evidence type="ECO:0000256" key="2">
    <source>
        <dbReference type="ARBA" id="ARBA00022475"/>
    </source>
</evidence>
<evidence type="ECO:0000256" key="6">
    <source>
        <dbReference type="ARBA" id="ARBA00022989"/>
    </source>
</evidence>
<keyword evidence="2" id="KW-1003">Cell membrane</keyword>
<dbReference type="InterPro" id="IPR050297">
    <property type="entry name" value="LipidA_mod_glycosyltrf_83"/>
</dbReference>
<keyword evidence="12" id="KW-1185">Reference proteome</keyword>
<evidence type="ECO:0000256" key="7">
    <source>
        <dbReference type="ARBA" id="ARBA00023136"/>
    </source>
</evidence>
<dbReference type="GO" id="GO:0009103">
    <property type="term" value="P:lipopolysaccharide biosynthetic process"/>
    <property type="evidence" value="ECO:0007669"/>
    <property type="project" value="UniProtKB-ARBA"/>
</dbReference>
<feature type="transmembrane region" description="Helical" evidence="9">
    <location>
        <begin position="357"/>
        <end position="375"/>
    </location>
</feature>
<feature type="transmembrane region" description="Helical" evidence="9">
    <location>
        <begin position="203"/>
        <end position="224"/>
    </location>
</feature>
<evidence type="ECO:0000313" key="12">
    <source>
        <dbReference type="Proteomes" id="UP000199636"/>
    </source>
</evidence>
<reference evidence="12" key="1">
    <citation type="submission" date="2016-10" db="EMBL/GenBank/DDBJ databases">
        <authorList>
            <person name="Varghese N."/>
            <person name="Submissions S."/>
        </authorList>
    </citation>
    <scope>NUCLEOTIDE SEQUENCE [LARGE SCALE GENOMIC DNA]</scope>
    <source>
        <strain evidence="12">CCM 7469</strain>
    </source>
</reference>